<sequence length="132" mass="14331">MVGSTTSWLLAAVFFGLATAQFGWQGAVLAGTVIAFWMLLQFSRALRVLRKTADRPKGHVESAAVLGSKLRKGMTLAKVLPLTRSLGLKCEAGPGEERWRWADAGGDALTLRFVGGYLVDWTLERSTEPNPP</sequence>
<feature type="transmembrane region" description="Helical" evidence="1">
    <location>
        <begin position="30"/>
        <end position="49"/>
    </location>
</feature>
<dbReference type="AlphaFoldDB" id="A0A4Q7VWM6"/>
<gene>
    <name evidence="2" type="ORF">EV670_1868</name>
</gene>
<dbReference type="EMBL" id="SHKP01000005">
    <property type="protein sequence ID" value="RZU01152.1"/>
    <property type="molecule type" value="Genomic_DNA"/>
</dbReference>
<evidence type="ECO:0008006" key="4">
    <source>
        <dbReference type="Google" id="ProtNLM"/>
    </source>
</evidence>
<organism evidence="2 3">
    <name type="scientific">Rivibacter subsaxonicus</name>
    <dbReference type="NCBI Taxonomy" id="457575"/>
    <lineage>
        <taxon>Bacteria</taxon>
        <taxon>Pseudomonadati</taxon>
        <taxon>Pseudomonadota</taxon>
        <taxon>Betaproteobacteria</taxon>
        <taxon>Burkholderiales</taxon>
        <taxon>Rivibacter</taxon>
    </lineage>
</organism>
<proteinExistence type="predicted"/>
<dbReference type="Proteomes" id="UP000293671">
    <property type="component" value="Unassembled WGS sequence"/>
</dbReference>
<evidence type="ECO:0000256" key="1">
    <source>
        <dbReference type="SAM" id="Phobius"/>
    </source>
</evidence>
<evidence type="ECO:0000313" key="3">
    <source>
        <dbReference type="Proteomes" id="UP000293671"/>
    </source>
</evidence>
<name>A0A4Q7VWM6_9BURK</name>
<keyword evidence="1" id="KW-1133">Transmembrane helix</keyword>
<keyword evidence="1" id="KW-0472">Membrane</keyword>
<comment type="caution">
    <text evidence="2">The sequence shown here is derived from an EMBL/GenBank/DDBJ whole genome shotgun (WGS) entry which is preliminary data.</text>
</comment>
<accession>A0A4Q7VWM6</accession>
<protein>
    <recommendedName>
        <fullName evidence="4">Glycerate kinase</fullName>
    </recommendedName>
</protein>
<evidence type="ECO:0000313" key="2">
    <source>
        <dbReference type="EMBL" id="RZU01152.1"/>
    </source>
</evidence>
<keyword evidence="1" id="KW-0812">Transmembrane</keyword>
<reference evidence="2 3" key="1">
    <citation type="submission" date="2019-02" db="EMBL/GenBank/DDBJ databases">
        <title>Genomic Encyclopedia of Type Strains, Phase IV (KMG-IV): sequencing the most valuable type-strain genomes for metagenomic binning, comparative biology and taxonomic classification.</title>
        <authorList>
            <person name="Goeker M."/>
        </authorList>
    </citation>
    <scope>NUCLEOTIDE SEQUENCE [LARGE SCALE GENOMIC DNA]</scope>
    <source>
        <strain evidence="2 3">DSM 19570</strain>
    </source>
</reference>
<dbReference type="RefSeq" id="WP_207225036.1">
    <property type="nucleotide sequence ID" value="NZ_SHKP01000005.1"/>
</dbReference>
<keyword evidence="3" id="KW-1185">Reference proteome</keyword>